<evidence type="ECO:0000313" key="11">
    <source>
        <dbReference type="EMBL" id="CAF3331317.1"/>
    </source>
</evidence>
<dbReference type="PANTHER" id="PTHR12791">
    <property type="entry name" value="GOLGI SNARE BET1-RELATED"/>
    <property type="match status" value="1"/>
</dbReference>
<evidence type="ECO:0000313" key="21">
    <source>
        <dbReference type="Proteomes" id="UP000663865"/>
    </source>
</evidence>
<evidence type="ECO:0000256" key="6">
    <source>
        <dbReference type="ARBA" id="ARBA00023034"/>
    </source>
</evidence>
<dbReference type="Proteomes" id="UP000663862">
    <property type="component" value="Unassembled WGS sequence"/>
</dbReference>
<dbReference type="Proteomes" id="UP000663833">
    <property type="component" value="Unassembled WGS sequence"/>
</dbReference>
<dbReference type="PROSITE" id="PS50192">
    <property type="entry name" value="T_SNARE"/>
    <property type="match status" value="1"/>
</dbReference>
<evidence type="ECO:0000256" key="5">
    <source>
        <dbReference type="ARBA" id="ARBA00022989"/>
    </source>
</evidence>
<dbReference type="Proteomes" id="UP000663825">
    <property type="component" value="Unassembled WGS sequence"/>
</dbReference>
<name>A0A818UK88_9BILA</name>
<dbReference type="AlphaFoldDB" id="A0A818UK88"/>
<dbReference type="EMBL" id="CAJNYV010004833">
    <property type="protein sequence ID" value="CAF3699207.1"/>
    <property type="molecule type" value="Genomic_DNA"/>
</dbReference>
<evidence type="ECO:0000256" key="9">
    <source>
        <dbReference type="SAM" id="Phobius"/>
    </source>
</evidence>
<dbReference type="Proteomes" id="UP000663848">
    <property type="component" value="Unassembled WGS sequence"/>
</dbReference>
<evidence type="ECO:0000313" key="16">
    <source>
        <dbReference type="EMBL" id="CAF4266475.1"/>
    </source>
</evidence>
<dbReference type="OrthoDB" id="261831at2759"/>
<evidence type="ECO:0000256" key="1">
    <source>
        <dbReference type="ARBA" id="ARBA00004394"/>
    </source>
</evidence>
<dbReference type="Proteomes" id="UP000663865">
    <property type="component" value="Unassembled WGS sequence"/>
</dbReference>
<gene>
    <name evidence="11" type="ORF">FME351_LOCUS2553</name>
    <name evidence="14" type="ORF">GRG538_LOCUS27231</name>
    <name evidence="16" type="ORF">HFQ381_LOCUS11396</name>
    <name evidence="15" type="ORF">KIK155_LOCUS26532</name>
    <name evidence="12" type="ORF">LUA448_LOCUS15429</name>
    <name evidence="20" type="ORF">QYT958_LOCUS26043</name>
    <name evidence="13" type="ORF">TIS948_LOCUS30980</name>
    <name evidence="19" type="ORF">TOA249_LOCUS9507</name>
    <name evidence="18" type="ORF">TSG867_LOCUS14026</name>
    <name evidence="17" type="ORF">UJA718_LOCUS10618</name>
</gene>
<proteinExistence type="predicted"/>
<dbReference type="EMBL" id="CAJOBO010000655">
    <property type="protein sequence ID" value="CAF4266475.1"/>
    <property type="molecule type" value="Genomic_DNA"/>
</dbReference>
<dbReference type="Proteomes" id="UP000663838">
    <property type="component" value="Unassembled WGS sequence"/>
</dbReference>
<evidence type="ECO:0000313" key="17">
    <source>
        <dbReference type="EMBL" id="CAF4268438.1"/>
    </source>
</evidence>
<evidence type="ECO:0000256" key="2">
    <source>
        <dbReference type="ARBA" id="ARBA00022448"/>
    </source>
</evidence>
<dbReference type="CDD" id="cd15853">
    <property type="entry name" value="SNARE_Bet1"/>
    <property type="match status" value="1"/>
</dbReference>
<dbReference type="EMBL" id="CAJOBQ010000767">
    <property type="protein sequence ID" value="CAF4414677.1"/>
    <property type="molecule type" value="Genomic_DNA"/>
</dbReference>
<dbReference type="Proteomes" id="UP000663851">
    <property type="component" value="Unassembled WGS sequence"/>
</dbReference>
<evidence type="ECO:0000313" key="19">
    <source>
        <dbReference type="EMBL" id="CAF4584614.1"/>
    </source>
</evidence>
<evidence type="ECO:0000256" key="3">
    <source>
        <dbReference type="ARBA" id="ARBA00022692"/>
    </source>
</evidence>
<dbReference type="Proteomes" id="UP000663873">
    <property type="component" value="Unassembled WGS sequence"/>
</dbReference>
<organism evidence="15 21">
    <name type="scientific">Rotaria socialis</name>
    <dbReference type="NCBI Taxonomy" id="392032"/>
    <lineage>
        <taxon>Eukaryota</taxon>
        <taxon>Metazoa</taxon>
        <taxon>Spiralia</taxon>
        <taxon>Gnathifera</taxon>
        <taxon>Rotifera</taxon>
        <taxon>Eurotatoria</taxon>
        <taxon>Bdelloidea</taxon>
        <taxon>Philodinida</taxon>
        <taxon>Philodinidae</taxon>
        <taxon>Rotaria</taxon>
    </lineage>
</organism>
<keyword evidence="22" id="KW-1185">Reference proteome</keyword>
<evidence type="ECO:0000256" key="4">
    <source>
        <dbReference type="ARBA" id="ARBA00022927"/>
    </source>
</evidence>
<dbReference type="Proteomes" id="UP000663872">
    <property type="component" value="Unassembled WGS sequence"/>
</dbReference>
<evidence type="ECO:0000313" key="15">
    <source>
        <dbReference type="EMBL" id="CAF3699207.1"/>
    </source>
</evidence>
<protein>
    <recommendedName>
        <fullName evidence="10">t-SNARE coiled-coil homology domain-containing protein</fullName>
    </recommendedName>
</protein>
<evidence type="ECO:0000313" key="18">
    <source>
        <dbReference type="EMBL" id="CAF4414677.1"/>
    </source>
</evidence>
<dbReference type="GO" id="GO:0015031">
    <property type="term" value="P:protein transport"/>
    <property type="evidence" value="ECO:0007669"/>
    <property type="project" value="UniProtKB-KW"/>
</dbReference>
<keyword evidence="3 9" id="KW-0812">Transmembrane</keyword>
<keyword evidence="6" id="KW-0333">Golgi apparatus</keyword>
<evidence type="ECO:0000313" key="20">
    <source>
        <dbReference type="EMBL" id="CAF4835554.1"/>
    </source>
</evidence>
<dbReference type="Gene3D" id="1.20.5.110">
    <property type="match status" value="1"/>
</dbReference>
<keyword evidence="4" id="KW-0653">Protein transport</keyword>
<feature type="domain" description="T-SNARE coiled-coil homology" evidence="10">
    <location>
        <begin position="2"/>
        <end position="64"/>
    </location>
</feature>
<dbReference type="EMBL" id="CAJNXB010005667">
    <property type="protein sequence ID" value="CAF3438564.1"/>
    <property type="molecule type" value="Genomic_DNA"/>
</dbReference>
<reference evidence="15" key="1">
    <citation type="submission" date="2021-02" db="EMBL/GenBank/DDBJ databases">
        <authorList>
            <person name="Nowell W R."/>
        </authorList>
    </citation>
    <scope>NUCLEOTIDE SEQUENCE</scope>
</reference>
<evidence type="ECO:0000256" key="8">
    <source>
        <dbReference type="ARBA" id="ARBA00046280"/>
    </source>
</evidence>
<accession>A0A818UK88</accession>
<sequence length="99" mass="11491">MHTLESQNNRQSEELAAKVSRLKHIAFDIEKETNEQNRFLNSMHLDFATARNFLGGSARHFTHVMSSGRGDRRVMCYLIGAIILAFFFLYYTVSSFRNK</sequence>
<dbReference type="EMBL" id="CAJOBR010006062">
    <property type="protein sequence ID" value="CAF4835554.1"/>
    <property type="molecule type" value="Genomic_DNA"/>
</dbReference>
<comment type="caution">
    <text evidence="15">The sequence shown here is derived from an EMBL/GenBank/DDBJ whole genome shotgun (WGS) entry which is preliminary data.</text>
</comment>
<comment type="subcellular location">
    <subcellularLocation>
        <location evidence="8">Endomembrane system</location>
        <topology evidence="8">Single-pass type IV membrane protein</topology>
    </subcellularLocation>
    <subcellularLocation>
        <location evidence="1">Golgi apparatus membrane</location>
    </subcellularLocation>
</comment>
<keyword evidence="2" id="KW-0813">Transport</keyword>
<dbReference type="InterPro" id="IPR039899">
    <property type="entry name" value="BET1_SNARE"/>
</dbReference>
<dbReference type="InterPro" id="IPR000727">
    <property type="entry name" value="T_SNARE_dom"/>
</dbReference>
<evidence type="ECO:0000313" key="13">
    <source>
        <dbReference type="EMBL" id="CAF3438564.1"/>
    </source>
</evidence>
<feature type="transmembrane region" description="Helical" evidence="9">
    <location>
        <begin position="74"/>
        <end position="93"/>
    </location>
</feature>
<keyword evidence="7 9" id="KW-0472">Membrane</keyword>
<dbReference type="EMBL" id="CAJNYT010004729">
    <property type="protein sequence ID" value="CAF3684222.1"/>
    <property type="molecule type" value="Genomic_DNA"/>
</dbReference>
<keyword evidence="5 9" id="KW-1133">Transmembrane helix</keyword>
<evidence type="ECO:0000259" key="10">
    <source>
        <dbReference type="PROSITE" id="PS50192"/>
    </source>
</evidence>
<evidence type="ECO:0000256" key="7">
    <source>
        <dbReference type="ARBA" id="ARBA00023136"/>
    </source>
</evidence>
<evidence type="ECO:0000313" key="14">
    <source>
        <dbReference type="EMBL" id="CAF3684222.1"/>
    </source>
</evidence>
<dbReference type="SUPFAM" id="SSF58038">
    <property type="entry name" value="SNARE fusion complex"/>
    <property type="match status" value="1"/>
</dbReference>
<evidence type="ECO:0000313" key="12">
    <source>
        <dbReference type="EMBL" id="CAF3377263.1"/>
    </source>
</evidence>
<dbReference type="GO" id="GO:0000139">
    <property type="term" value="C:Golgi membrane"/>
    <property type="evidence" value="ECO:0007669"/>
    <property type="project" value="UniProtKB-SubCell"/>
</dbReference>
<evidence type="ECO:0000313" key="22">
    <source>
        <dbReference type="Proteomes" id="UP000663873"/>
    </source>
</evidence>
<dbReference type="EMBL" id="CAJNYU010000136">
    <property type="protein sequence ID" value="CAF3331317.1"/>
    <property type="molecule type" value="Genomic_DNA"/>
</dbReference>
<dbReference type="EMBL" id="CAJOBP010001255">
    <property type="protein sequence ID" value="CAF4268438.1"/>
    <property type="molecule type" value="Genomic_DNA"/>
</dbReference>
<dbReference type="EMBL" id="CAJOBS010000473">
    <property type="protein sequence ID" value="CAF4584614.1"/>
    <property type="molecule type" value="Genomic_DNA"/>
</dbReference>
<dbReference type="Proteomes" id="UP000663869">
    <property type="component" value="Unassembled WGS sequence"/>
</dbReference>
<dbReference type="EMBL" id="CAJNYD010001875">
    <property type="protein sequence ID" value="CAF3377263.1"/>
    <property type="molecule type" value="Genomic_DNA"/>
</dbReference>